<evidence type="ECO:0000313" key="2">
    <source>
        <dbReference type="Proteomes" id="UP000011713"/>
    </source>
</evidence>
<dbReference type="VEuPathDB" id="FungiDB:HpaG810737"/>
<accession>M4BW36</accession>
<evidence type="ECO:0000313" key="1">
    <source>
        <dbReference type="EnsemblProtists" id="HpaP810737"/>
    </source>
</evidence>
<reference evidence="1" key="2">
    <citation type="submission" date="2015-06" db="UniProtKB">
        <authorList>
            <consortium name="EnsemblProtists"/>
        </authorList>
    </citation>
    <scope>IDENTIFICATION</scope>
    <source>
        <strain evidence="1">Emoy2</strain>
    </source>
</reference>
<dbReference type="HOGENOM" id="CLU_2563286_0_0_1"/>
<keyword evidence="2" id="KW-1185">Reference proteome</keyword>
<proteinExistence type="predicted"/>
<dbReference type="EMBL" id="JH597991">
    <property type="status" value="NOT_ANNOTATED_CDS"/>
    <property type="molecule type" value="Genomic_DNA"/>
</dbReference>
<reference evidence="2" key="1">
    <citation type="journal article" date="2010" name="Science">
        <title>Signatures of adaptation to obligate biotrophy in the Hyaloperonospora arabidopsidis genome.</title>
        <authorList>
            <person name="Baxter L."/>
            <person name="Tripathy S."/>
            <person name="Ishaque N."/>
            <person name="Boot N."/>
            <person name="Cabral A."/>
            <person name="Kemen E."/>
            <person name="Thines M."/>
            <person name="Ah-Fong A."/>
            <person name="Anderson R."/>
            <person name="Badejoko W."/>
            <person name="Bittner-Eddy P."/>
            <person name="Boore J.L."/>
            <person name="Chibucos M.C."/>
            <person name="Coates M."/>
            <person name="Dehal P."/>
            <person name="Delehaunty K."/>
            <person name="Dong S."/>
            <person name="Downton P."/>
            <person name="Dumas B."/>
            <person name="Fabro G."/>
            <person name="Fronick C."/>
            <person name="Fuerstenberg S.I."/>
            <person name="Fulton L."/>
            <person name="Gaulin E."/>
            <person name="Govers F."/>
            <person name="Hughes L."/>
            <person name="Humphray S."/>
            <person name="Jiang R.H."/>
            <person name="Judelson H."/>
            <person name="Kamoun S."/>
            <person name="Kyung K."/>
            <person name="Meijer H."/>
            <person name="Minx P."/>
            <person name="Morris P."/>
            <person name="Nelson J."/>
            <person name="Phuntumart V."/>
            <person name="Qutob D."/>
            <person name="Rehmany A."/>
            <person name="Rougon-Cardoso A."/>
            <person name="Ryden P."/>
            <person name="Torto-Alalibo T."/>
            <person name="Studholme D."/>
            <person name="Wang Y."/>
            <person name="Win J."/>
            <person name="Wood J."/>
            <person name="Clifton S.W."/>
            <person name="Rogers J."/>
            <person name="Van den Ackerveken G."/>
            <person name="Jones J.D."/>
            <person name="McDowell J.M."/>
            <person name="Beynon J."/>
            <person name="Tyler B.M."/>
        </authorList>
    </citation>
    <scope>NUCLEOTIDE SEQUENCE [LARGE SCALE GENOMIC DNA]</scope>
    <source>
        <strain evidence="2">Emoy2</strain>
    </source>
</reference>
<dbReference type="EnsemblProtists" id="HpaT810737">
    <property type="protein sequence ID" value="HpaP810737"/>
    <property type="gene ID" value="HpaG810737"/>
</dbReference>
<dbReference type="InParanoid" id="M4BW36"/>
<protein>
    <submittedName>
        <fullName evidence="1">Uncharacterized protein</fullName>
    </submittedName>
</protein>
<organism evidence="1 2">
    <name type="scientific">Hyaloperonospora arabidopsidis (strain Emoy2)</name>
    <name type="common">Downy mildew agent</name>
    <name type="synonym">Peronospora arabidopsidis</name>
    <dbReference type="NCBI Taxonomy" id="559515"/>
    <lineage>
        <taxon>Eukaryota</taxon>
        <taxon>Sar</taxon>
        <taxon>Stramenopiles</taxon>
        <taxon>Oomycota</taxon>
        <taxon>Peronosporomycetes</taxon>
        <taxon>Peronosporales</taxon>
        <taxon>Peronosporaceae</taxon>
        <taxon>Hyaloperonospora</taxon>
    </lineage>
</organism>
<dbReference type="Proteomes" id="UP000011713">
    <property type="component" value="Unassembled WGS sequence"/>
</dbReference>
<name>M4BW36_HYAAE</name>
<sequence length="82" mass="9381">MLGTTLRFGQQLEYERRCCRCLFVSEPAATETGETIYGGNVVKMGTRCVCVAVTGNTILNYHQWSDCRRHWSERNDSVCKKD</sequence>
<dbReference type="AlphaFoldDB" id="M4BW36"/>